<dbReference type="Gene3D" id="2.60.120.200">
    <property type="match status" value="1"/>
</dbReference>
<feature type="domain" description="DUF5689" evidence="2">
    <location>
        <begin position="65"/>
        <end position="274"/>
    </location>
</feature>
<proteinExistence type="predicted"/>
<keyword evidence="4" id="KW-1185">Reference proteome</keyword>
<sequence>MKIFNHNLLFLFLGLGMILSTSSCVEDDDFNAPQFEQTPPDIEGNIVSLSVLEGILEQNDNGPFTFNDTDNVVEAYVISNDESGNFFRELIVQDLPENPTYGVAIQVDVNPLFTKFDFGRKIYIKLDGLSIGQREGNEPRLGIADGTDIARIPEAFVDESIIRDTLVADIVPVQRQLSELEFSDVNTYVELTDVQFSKIYFSENTSASYASETGDSFDGERILESCASSNELIFSTSTFSDFKGLSLPPGSGSMKGIVTRDFFGEFFTFYINSPEAVDMTGERCDPLVFSCGLAASSAENEFLNVDFEDQNINSPVNIPGWTNYIEAGSEAWEAFVDNGTNQSLGISARVGSFNSGDDSTVSWLISPEIPVDSNSKITLEFKTSNSFSDDSIMEVLYSVDWDGTEEGISSAEWGVIDDAAIVSDSQFFADWISSGLVDMSCFEGNGHIAFKYTGSGQQSEDGTYELDDIVISVE</sequence>
<keyword evidence="1" id="KW-0732">Signal</keyword>
<evidence type="ECO:0000313" key="4">
    <source>
        <dbReference type="Proteomes" id="UP001597049"/>
    </source>
</evidence>
<dbReference type="RefSeq" id="WP_379656998.1">
    <property type="nucleotide sequence ID" value="NZ_JBHTIV010000005.1"/>
</dbReference>
<dbReference type="EMBL" id="JBHTIV010000005">
    <property type="protein sequence ID" value="MFD0931668.1"/>
    <property type="molecule type" value="Genomic_DNA"/>
</dbReference>
<evidence type="ECO:0000313" key="3">
    <source>
        <dbReference type="EMBL" id="MFD0931668.1"/>
    </source>
</evidence>
<dbReference type="Proteomes" id="UP001597049">
    <property type="component" value="Unassembled WGS sequence"/>
</dbReference>
<accession>A0ABW3GMM4</accession>
<organism evidence="3 4">
    <name type="scientific">Psychroflexus salinarum</name>
    <dbReference type="NCBI Taxonomy" id="546024"/>
    <lineage>
        <taxon>Bacteria</taxon>
        <taxon>Pseudomonadati</taxon>
        <taxon>Bacteroidota</taxon>
        <taxon>Flavobacteriia</taxon>
        <taxon>Flavobacteriales</taxon>
        <taxon>Flavobacteriaceae</taxon>
        <taxon>Psychroflexus</taxon>
    </lineage>
</organism>
<gene>
    <name evidence="3" type="ORF">ACFQ0R_03545</name>
</gene>
<dbReference type="NCBIfam" id="NF038128">
    <property type="entry name" value="choice_anch_J"/>
    <property type="match status" value="1"/>
</dbReference>
<evidence type="ECO:0000256" key="1">
    <source>
        <dbReference type="SAM" id="SignalP"/>
    </source>
</evidence>
<protein>
    <submittedName>
        <fullName evidence="3">DUF5689 domain-containing protein</fullName>
    </submittedName>
</protein>
<name>A0ABW3GMM4_9FLAO</name>
<feature type="chain" id="PRO_5046754198" evidence="1">
    <location>
        <begin position="26"/>
        <end position="474"/>
    </location>
</feature>
<reference evidence="4" key="1">
    <citation type="journal article" date="2019" name="Int. J. Syst. Evol. Microbiol.">
        <title>The Global Catalogue of Microorganisms (GCM) 10K type strain sequencing project: providing services to taxonomists for standard genome sequencing and annotation.</title>
        <authorList>
            <consortium name="The Broad Institute Genomics Platform"/>
            <consortium name="The Broad Institute Genome Sequencing Center for Infectious Disease"/>
            <person name="Wu L."/>
            <person name="Ma J."/>
        </authorList>
    </citation>
    <scope>NUCLEOTIDE SEQUENCE [LARGE SCALE GENOMIC DNA]</scope>
    <source>
        <strain evidence="4">CCUG 56752</strain>
    </source>
</reference>
<feature type="signal peptide" evidence="1">
    <location>
        <begin position="1"/>
        <end position="25"/>
    </location>
</feature>
<comment type="caution">
    <text evidence="3">The sequence shown here is derived from an EMBL/GenBank/DDBJ whole genome shotgun (WGS) entry which is preliminary data.</text>
</comment>
<dbReference type="Pfam" id="PF18942">
    <property type="entry name" value="DUF5689"/>
    <property type="match status" value="1"/>
</dbReference>
<dbReference type="InterPro" id="IPR043744">
    <property type="entry name" value="DUF5689"/>
</dbReference>
<evidence type="ECO:0000259" key="2">
    <source>
        <dbReference type="Pfam" id="PF18942"/>
    </source>
</evidence>
<dbReference type="PROSITE" id="PS51257">
    <property type="entry name" value="PROKAR_LIPOPROTEIN"/>
    <property type="match status" value="1"/>
</dbReference>